<dbReference type="Proteomes" id="UP000634136">
    <property type="component" value="Unassembled WGS sequence"/>
</dbReference>
<keyword evidence="3" id="KW-1185">Reference proteome</keyword>
<gene>
    <name evidence="2" type="ORF">G2W53_016956</name>
</gene>
<dbReference type="OrthoDB" id="1435039at2759"/>
<protein>
    <submittedName>
        <fullName evidence="2">F-box/FBD/LRR-repeat protein</fullName>
    </submittedName>
</protein>
<reference evidence="2" key="1">
    <citation type="submission" date="2020-09" db="EMBL/GenBank/DDBJ databases">
        <title>Genome-Enabled Discovery of Anthraquinone Biosynthesis in Senna tora.</title>
        <authorList>
            <person name="Kang S.-H."/>
            <person name="Pandey R.P."/>
            <person name="Lee C.-M."/>
            <person name="Sim J.-S."/>
            <person name="Jeong J.-T."/>
            <person name="Choi B.-S."/>
            <person name="Jung M."/>
            <person name="Ginzburg D."/>
            <person name="Zhao K."/>
            <person name="Won S.Y."/>
            <person name="Oh T.-J."/>
            <person name="Yu Y."/>
            <person name="Kim N.-H."/>
            <person name="Lee O.R."/>
            <person name="Lee T.-H."/>
            <person name="Bashyal P."/>
            <person name="Kim T.-S."/>
            <person name="Lee W.-H."/>
            <person name="Kawkins C."/>
            <person name="Kim C.-K."/>
            <person name="Kim J.S."/>
            <person name="Ahn B.O."/>
            <person name="Rhee S.Y."/>
            <person name="Sohng J.K."/>
        </authorList>
    </citation>
    <scope>NUCLEOTIDE SEQUENCE</scope>
    <source>
        <tissue evidence="2">Leaf</tissue>
    </source>
</reference>
<sequence>MAESNHTEFETQKIDGEKSIDRLSSLPDVLLLKILSYLPIRQAVATNILSNTWRALCHNRSSLYLDDGIDAPYI</sequence>
<dbReference type="PANTHER" id="PTHR31293:SF12">
    <property type="entry name" value="RNI-LIKE SUPERFAMILY PROTEIN"/>
    <property type="match status" value="1"/>
</dbReference>
<dbReference type="SUPFAM" id="SSF81383">
    <property type="entry name" value="F-box domain"/>
    <property type="match status" value="1"/>
</dbReference>
<dbReference type="InterPro" id="IPR036047">
    <property type="entry name" value="F-box-like_dom_sf"/>
</dbReference>
<evidence type="ECO:0000313" key="2">
    <source>
        <dbReference type="EMBL" id="KAF7825792.1"/>
    </source>
</evidence>
<dbReference type="InterPro" id="IPR001810">
    <property type="entry name" value="F-box_dom"/>
</dbReference>
<dbReference type="PROSITE" id="PS50181">
    <property type="entry name" value="FBOX"/>
    <property type="match status" value="1"/>
</dbReference>
<feature type="domain" description="F-box" evidence="1">
    <location>
        <begin position="20"/>
        <end position="67"/>
    </location>
</feature>
<accession>A0A834TR44</accession>
<dbReference type="PANTHER" id="PTHR31293">
    <property type="entry name" value="RNI-LIKE SUPERFAMILY PROTEIN"/>
    <property type="match status" value="1"/>
</dbReference>
<dbReference type="EMBL" id="JAAIUW010000006">
    <property type="protein sequence ID" value="KAF7825792.1"/>
    <property type="molecule type" value="Genomic_DNA"/>
</dbReference>
<comment type="caution">
    <text evidence="2">The sequence shown here is derived from an EMBL/GenBank/DDBJ whole genome shotgun (WGS) entry which is preliminary data.</text>
</comment>
<evidence type="ECO:0000259" key="1">
    <source>
        <dbReference type="PROSITE" id="PS50181"/>
    </source>
</evidence>
<dbReference type="AlphaFoldDB" id="A0A834TR44"/>
<dbReference type="Gene3D" id="1.20.1280.50">
    <property type="match status" value="1"/>
</dbReference>
<organism evidence="2 3">
    <name type="scientific">Senna tora</name>
    <dbReference type="NCBI Taxonomy" id="362788"/>
    <lineage>
        <taxon>Eukaryota</taxon>
        <taxon>Viridiplantae</taxon>
        <taxon>Streptophyta</taxon>
        <taxon>Embryophyta</taxon>
        <taxon>Tracheophyta</taxon>
        <taxon>Spermatophyta</taxon>
        <taxon>Magnoliopsida</taxon>
        <taxon>eudicotyledons</taxon>
        <taxon>Gunneridae</taxon>
        <taxon>Pentapetalae</taxon>
        <taxon>rosids</taxon>
        <taxon>fabids</taxon>
        <taxon>Fabales</taxon>
        <taxon>Fabaceae</taxon>
        <taxon>Caesalpinioideae</taxon>
        <taxon>Cassia clade</taxon>
        <taxon>Senna</taxon>
    </lineage>
</organism>
<dbReference type="InterPro" id="IPR055294">
    <property type="entry name" value="FBL60-like"/>
</dbReference>
<dbReference type="Pfam" id="PF00646">
    <property type="entry name" value="F-box"/>
    <property type="match status" value="1"/>
</dbReference>
<name>A0A834TR44_9FABA</name>
<evidence type="ECO:0000313" key="3">
    <source>
        <dbReference type="Proteomes" id="UP000634136"/>
    </source>
</evidence>
<proteinExistence type="predicted"/>